<dbReference type="AlphaFoldDB" id="A0ABD1NN96"/>
<gene>
    <name evidence="1" type="ORF">Adt_45817</name>
</gene>
<dbReference type="EMBL" id="JBFOLK010000878">
    <property type="protein sequence ID" value="KAL2453080.1"/>
    <property type="molecule type" value="Genomic_DNA"/>
</dbReference>
<dbReference type="Proteomes" id="UP001604336">
    <property type="component" value="Unassembled WGS sequence"/>
</dbReference>
<proteinExistence type="predicted"/>
<reference evidence="2" key="1">
    <citation type="submission" date="2024-07" db="EMBL/GenBank/DDBJ databases">
        <title>Two chromosome-level genome assemblies of Korean endemic species Abeliophyllum distichum and Forsythia ovata (Oleaceae).</title>
        <authorList>
            <person name="Jang H."/>
        </authorList>
    </citation>
    <scope>NUCLEOTIDE SEQUENCE [LARGE SCALE GENOMIC DNA]</scope>
</reference>
<sequence length="179" mass="20063">MWFTANSFNSLGKHSMHNQSSKRNLAARECSMWPTLSTRWTPRAVRIHSIRSQTGEILSAHEEIQGSAIFFQDLLSAPAQAAGLISPDIIPSLITQEDNQELNRPPSLAKVREAVFNIDVDSVAGPDEFTSYFFQQCWKIVQDDVFRIVLNFFDGGHLPRGFSTTSIVLLPKRDNALAD</sequence>
<organism evidence="1 2">
    <name type="scientific">Abeliophyllum distichum</name>
    <dbReference type="NCBI Taxonomy" id="126358"/>
    <lineage>
        <taxon>Eukaryota</taxon>
        <taxon>Viridiplantae</taxon>
        <taxon>Streptophyta</taxon>
        <taxon>Embryophyta</taxon>
        <taxon>Tracheophyta</taxon>
        <taxon>Spermatophyta</taxon>
        <taxon>Magnoliopsida</taxon>
        <taxon>eudicotyledons</taxon>
        <taxon>Gunneridae</taxon>
        <taxon>Pentapetalae</taxon>
        <taxon>asterids</taxon>
        <taxon>lamiids</taxon>
        <taxon>Lamiales</taxon>
        <taxon>Oleaceae</taxon>
        <taxon>Forsythieae</taxon>
        <taxon>Abeliophyllum</taxon>
    </lineage>
</organism>
<accession>A0ABD1NN96</accession>
<keyword evidence="2" id="KW-1185">Reference proteome</keyword>
<protein>
    <submittedName>
        <fullName evidence="1">Uncharacterized protein</fullName>
    </submittedName>
</protein>
<evidence type="ECO:0000313" key="2">
    <source>
        <dbReference type="Proteomes" id="UP001604336"/>
    </source>
</evidence>
<comment type="caution">
    <text evidence="1">The sequence shown here is derived from an EMBL/GenBank/DDBJ whole genome shotgun (WGS) entry which is preliminary data.</text>
</comment>
<evidence type="ECO:0000313" key="1">
    <source>
        <dbReference type="EMBL" id="KAL2453080.1"/>
    </source>
</evidence>
<name>A0ABD1NN96_9LAMI</name>